<evidence type="ECO:0000256" key="4">
    <source>
        <dbReference type="ARBA" id="ARBA00022723"/>
    </source>
</evidence>
<dbReference type="SUPFAM" id="SSF48264">
    <property type="entry name" value="Cytochrome P450"/>
    <property type="match status" value="2"/>
</dbReference>
<dbReference type="AlphaFoldDB" id="A0A8J2WP03"/>
<keyword evidence="3 8" id="KW-0349">Heme</keyword>
<dbReference type="PROSITE" id="PS00086">
    <property type="entry name" value="CYTOCHROME_P450"/>
    <property type="match status" value="2"/>
</dbReference>
<dbReference type="InterPro" id="IPR002401">
    <property type="entry name" value="Cyt_P450_E_grp-I"/>
</dbReference>
<evidence type="ECO:0000256" key="6">
    <source>
        <dbReference type="ARBA" id="ARBA00023004"/>
    </source>
</evidence>
<comment type="cofactor">
    <cofactor evidence="1 8">
        <name>heme</name>
        <dbReference type="ChEBI" id="CHEBI:30413"/>
    </cofactor>
</comment>
<keyword evidence="6 8" id="KW-0408">Iron</keyword>
<dbReference type="Pfam" id="PF00067">
    <property type="entry name" value="p450"/>
    <property type="match status" value="2"/>
</dbReference>
<accession>A0A8J2WP03</accession>
<keyword evidence="7" id="KW-0503">Monooxygenase</keyword>
<keyword evidence="10" id="KW-1185">Reference proteome</keyword>
<keyword evidence="4 8" id="KW-0479">Metal-binding</keyword>
<dbReference type="PANTHER" id="PTHR24279">
    <property type="entry name" value="CYTOCHROME P450"/>
    <property type="match status" value="1"/>
</dbReference>
<name>A0A8J2WP03_9CRUS</name>
<comment type="similarity">
    <text evidence="2">Belongs to the cytochrome P450 family.</text>
</comment>
<dbReference type="InterPro" id="IPR001128">
    <property type="entry name" value="Cyt_P450"/>
</dbReference>
<sequence>MTSTHNTNQRFDVNTVVQENLTQHFIGFLKPNQQTIFSVASSTKLGNAENMVSWFCPVLPLQRKSTSSALNDPPYLKACIKESFRRSSAQQYIPERWIKGDVQESQHHPYVVMLFGSGTRMCIGRKLAELEIQQLIIKLLQNFKVEYHHQDMSCFMRVTNMPDQPLLFKFIDYEMAVHIFIRLGNVMIANIALGRLNRRLGTSYQQLTNHACIIQRCKASAASSEAVLKNNTKSSNHLAVEDVEWSNAKPFEEMPGLRSVPMLGTSWVMLPVVGAGIPISRILELHKLQFEKHGYIWRDIIPGAPPIVSSARPEDAEKVFRTEGKFPERPGFETLKAYREKRIEQFTSAGILAGNGESWWTVRSKAQQPFLKTKNVNNYIPVLGQIAQEFIDRIRLIRQENNEMKPDFLNEMYRWALESVGVVGFNTRLGCLDPNLAPDSEAQKMISAANLSFTAVNELEYGLPLWKYISTPKLRSLYEAQDFFTDTALKYVQQTLEIMKNRPADSEEEPSILEEFFIRGMSLKDATGMVIDMLMAGIDTTSHTTSFLLYFLARNPEKQEKLRQEILSVVGSKGTTVITPGALNELHYLKACIKESLRLRPAAVGNARITDKELVLSGYRVPKGTLVVFLHQLMALMDEYFPNAEEFKPERWIKGDPEESHHHKYVVLPFGFGTRMCIGRRLAELEMWQLTTKILQNFKVEYHHEDIGCLSRIVNAPDQPLRFRFIDLN</sequence>
<dbReference type="FunFam" id="1.10.630.10:FF:000006">
    <property type="entry name" value="Cytochrome P450 302a1, mitochondrial"/>
    <property type="match status" value="1"/>
</dbReference>
<proteinExistence type="inferred from homology"/>
<protein>
    <submittedName>
        <fullName evidence="9">Uncharacterized protein</fullName>
    </submittedName>
</protein>
<gene>
    <name evidence="9" type="ORF">DGAL_LOCUS9306</name>
</gene>
<evidence type="ECO:0000256" key="1">
    <source>
        <dbReference type="ARBA" id="ARBA00001971"/>
    </source>
</evidence>
<dbReference type="PRINTS" id="PR00463">
    <property type="entry name" value="EP450I"/>
</dbReference>
<evidence type="ECO:0000256" key="3">
    <source>
        <dbReference type="ARBA" id="ARBA00022617"/>
    </source>
</evidence>
<evidence type="ECO:0000313" key="10">
    <source>
        <dbReference type="Proteomes" id="UP000789390"/>
    </source>
</evidence>
<dbReference type="InterPro" id="IPR050479">
    <property type="entry name" value="CYP11_CYP27_families"/>
</dbReference>
<feature type="binding site" description="axial binding residue" evidence="8">
    <location>
        <position position="677"/>
    </location>
    <ligand>
        <name>heme</name>
        <dbReference type="ChEBI" id="CHEBI:30413"/>
    </ligand>
    <ligandPart>
        <name>Fe</name>
        <dbReference type="ChEBI" id="CHEBI:18248"/>
    </ligandPart>
</feature>
<evidence type="ECO:0000256" key="8">
    <source>
        <dbReference type="PIRSR" id="PIRSR602401-1"/>
    </source>
</evidence>
<reference evidence="9" key="1">
    <citation type="submission" date="2021-11" db="EMBL/GenBank/DDBJ databases">
        <authorList>
            <person name="Schell T."/>
        </authorList>
    </citation>
    <scope>NUCLEOTIDE SEQUENCE</scope>
    <source>
        <strain evidence="9">M5</strain>
    </source>
</reference>
<comment type="caution">
    <text evidence="9">The sequence shown here is derived from an EMBL/GenBank/DDBJ whole genome shotgun (WGS) entry which is preliminary data.</text>
</comment>
<evidence type="ECO:0000256" key="5">
    <source>
        <dbReference type="ARBA" id="ARBA00023002"/>
    </source>
</evidence>
<dbReference type="Gene3D" id="1.10.630.10">
    <property type="entry name" value="Cytochrome P450"/>
    <property type="match status" value="2"/>
</dbReference>
<dbReference type="GO" id="GO:0004497">
    <property type="term" value="F:monooxygenase activity"/>
    <property type="evidence" value="ECO:0007669"/>
    <property type="project" value="UniProtKB-KW"/>
</dbReference>
<dbReference type="GO" id="GO:0005506">
    <property type="term" value="F:iron ion binding"/>
    <property type="evidence" value="ECO:0007669"/>
    <property type="project" value="InterPro"/>
</dbReference>
<dbReference type="CDD" id="cd11054">
    <property type="entry name" value="CYP24A1-like"/>
    <property type="match status" value="1"/>
</dbReference>
<evidence type="ECO:0000256" key="7">
    <source>
        <dbReference type="ARBA" id="ARBA00023033"/>
    </source>
</evidence>
<dbReference type="EMBL" id="CAKKLH010000223">
    <property type="protein sequence ID" value="CAH0106155.1"/>
    <property type="molecule type" value="Genomic_DNA"/>
</dbReference>
<dbReference type="OrthoDB" id="3945418at2759"/>
<dbReference type="InterPro" id="IPR017972">
    <property type="entry name" value="Cyt_P450_CS"/>
</dbReference>
<organism evidence="9 10">
    <name type="scientific">Daphnia galeata</name>
    <dbReference type="NCBI Taxonomy" id="27404"/>
    <lineage>
        <taxon>Eukaryota</taxon>
        <taxon>Metazoa</taxon>
        <taxon>Ecdysozoa</taxon>
        <taxon>Arthropoda</taxon>
        <taxon>Crustacea</taxon>
        <taxon>Branchiopoda</taxon>
        <taxon>Diplostraca</taxon>
        <taxon>Cladocera</taxon>
        <taxon>Anomopoda</taxon>
        <taxon>Daphniidae</taxon>
        <taxon>Daphnia</taxon>
    </lineage>
</organism>
<dbReference type="GO" id="GO:0020037">
    <property type="term" value="F:heme binding"/>
    <property type="evidence" value="ECO:0007669"/>
    <property type="project" value="InterPro"/>
</dbReference>
<dbReference type="InterPro" id="IPR036396">
    <property type="entry name" value="Cyt_P450_sf"/>
</dbReference>
<dbReference type="Proteomes" id="UP000789390">
    <property type="component" value="Unassembled WGS sequence"/>
</dbReference>
<evidence type="ECO:0000256" key="2">
    <source>
        <dbReference type="ARBA" id="ARBA00010617"/>
    </source>
</evidence>
<dbReference type="PRINTS" id="PR00385">
    <property type="entry name" value="P450"/>
</dbReference>
<dbReference type="GO" id="GO:0016705">
    <property type="term" value="F:oxidoreductase activity, acting on paired donors, with incorporation or reduction of molecular oxygen"/>
    <property type="evidence" value="ECO:0007669"/>
    <property type="project" value="InterPro"/>
</dbReference>
<keyword evidence="5" id="KW-0560">Oxidoreductase</keyword>
<evidence type="ECO:0000313" key="9">
    <source>
        <dbReference type="EMBL" id="CAH0106155.1"/>
    </source>
</evidence>
<dbReference type="PANTHER" id="PTHR24279:SF120">
    <property type="entry name" value="CYTOCHROME P450"/>
    <property type="match status" value="1"/>
</dbReference>